<gene>
    <name evidence="5" type="ORF">EWM64_g7270</name>
</gene>
<name>A0A4Y9ZPN6_9AGAM</name>
<keyword evidence="3" id="KW-0663">Pyridoxal phosphate</keyword>
<dbReference type="PANTHER" id="PTHR14084">
    <property type="entry name" value="KYNURENINASE"/>
    <property type="match status" value="1"/>
</dbReference>
<dbReference type="InterPro" id="IPR010111">
    <property type="entry name" value="Kynureninase"/>
</dbReference>
<dbReference type="GO" id="GO:0009435">
    <property type="term" value="P:NAD+ biosynthetic process"/>
    <property type="evidence" value="ECO:0007669"/>
    <property type="project" value="InterPro"/>
</dbReference>
<dbReference type="Pfam" id="PF22580">
    <property type="entry name" value="KYNU_C"/>
    <property type="match status" value="1"/>
</dbReference>
<dbReference type="GO" id="GO:0019441">
    <property type="term" value="P:L-tryptophan catabolic process to kynurenine"/>
    <property type="evidence" value="ECO:0007669"/>
    <property type="project" value="TreeGrafter"/>
</dbReference>
<evidence type="ECO:0000256" key="1">
    <source>
        <dbReference type="ARBA" id="ARBA00022642"/>
    </source>
</evidence>
<dbReference type="InterPro" id="IPR015422">
    <property type="entry name" value="PyrdxlP-dep_Trfase_small"/>
</dbReference>
<evidence type="ECO:0000313" key="6">
    <source>
        <dbReference type="Proteomes" id="UP000298061"/>
    </source>
</evidence>
<dbReference type="STRING" id="135208.A0A4Y9ZPN6"/>
<dbReference type="Gene3D" id="3.40.640.10">
    <property type="entry name" value="Type I PLP-dependent aspartate aminotransferase-like (Major domain)"/>
    <property type="match status" value="1"/>
</dbReference>
<evidence type="ECO:0000259" key="4">
    <source>
        <dbReference type="Pfam" id="PF00266"/>
    </source>
</evidence>
<dbReference type="PANTHER" id="PTHR14084:SF0">
    <property type="entry name" value="KYNURENINASE"/>
    <property type="match status" value="1"/>
</dbReference>
<evidence type="ECO:0000256" key="3">
    <source>
        <dbReference type="ARBA" id="ARBA00022898"/>
    </source>
</evidence>
<comment type="caution">
    <text evidence="5">The sequence shown here is derived from an EMBL/GenBank/DDBJ whole genome shotgun (WGS) entry which is preliminary data.</text>
</comment>
<dbReference type="InterPro" id="IPR000192">
    <property type="entry name" value="Aminotrans_V_dom"/>
</dbReference>
<dbReference type="GO" id="GO:0030429">
    <property type="term" value="F:kynureninase activity"/>
    <property type="evidence" value="ECO:0007669"/>
    <property type="project" value="InterPro"/>
</dbReference>
<proteinExistence type="predicted"/>
<sequence length="263" mass="28975">MQSITKAAKAQHHWIPAFSSAELIVYWQGCICGWDLAHAVGNVDLSLHDWDVDFAVWCSYKYLNSGPGGIGGLFVHEKWDDRNLPKYGGWWGHELATRFDMPPTFSPTRGAQGFQQSNPSVLCVAALDGSLQVFKDAGMMASLRARSVRLTAYLEKKLTSSAHYIPPHEVASRYPAGAAGVKPAFTIITPSDPESRGSQLSLKFLPLDEGLMMNVYRGLKSFGVVADERKPDVIRLAPTALYNTSEDCDRAAHALEETFKTLL</sequence>
<dbReference type="Gene3D" id="3.90.1150.10">
    <property type="entry name" value="Aspartate Aminotransferase, domain 1"/>
    <property type="match status" value="1"/>
</dbReference>
<evidence type="ECO:0000313" key="5">
    <source>
        <dbReference type="EMBL" id="TFY76742.1"/>
    </source>
</evidence>
<keyword evidence="2" id="KW-0378">Hydrolase</keyword>
<dbReference type="EMBL" id="SFCI01001110">
    <property type="protein sequence ID" value="TFY76742.1"/>
    <property type="molecule type" value="Genomic_DNA"/>
</dbReference>
<dbReference type="Proteomes" id="UP000298061">
    <property type="component" value="Unassembled WGS sequence"/>
</dbReference>
<dbReference type="GO" id="GO:0043420">
    <property type="term" value="P:anthranilate metabolic process"/>
    <property type="evidence" value="ECO:0007669"/>
    <property type="project" value="TreeGrafter"/>
</dbReference>
<dbReference type="SUPFAM" id="SSF53383">
    <property type="entry name" value="PLP-dependent transferases"/>
    <property type="match status" value="1"/>
</dbReference>
<dbReference type="InterPro" id="IPR015424">
    <property type="entry name" value="PyrdxlP-dep_Trfase"/>
</dbReference>
<dbReference type="GO" id="GO:0005737">
    <property type="term" value="C:cytoplasm"/>
    <property type="evidence" value="ECO:0007669"/>
    <property type="project" value="InterPro"/>
</dbReference>
<keyword evidence="6" id="KW-1185">Reference proteome</keyword>
<dbReference type="GO" id="GO:0030170">
    <property type="term" value="F:pyridoxal phosphate binding"/>
    <property type="evidence" value="ECO:0007669"/>
    <property type="project" value="InterPro"/>
</dbReference>
<evidence type="ECO:0000256" key="2">
    <source>
        <dbReference type="ARBA" id="ARBA00022801"/>
    </source>
</evidence>
<accession>A0A4Y9ZPN6</accession>
<dbReference type="OrthoDB" id="5978656at2759"/>
<dbReference type="InterPro" id="IPR015421">
    <property type="entry name" value="PyrdxlP-dep_Trfase_major"/>
</dbReference>
<protein>
    <recommendedName>
        <fullName evidence="4">Aminotransferase class V domain-containing protein</fullName>
    </recommendedName>
</protein>
<keyword evidence="1" id="KW-0662">Pyridine nucleotide biosynthesis</keyword>
<reference evidence="5 6" key="1">
    <citation type="submission" date="2019-02" db="EMBL/GenBank/DDBJ databases">
        <title>Genome sequencing of the rare red list fungi Hericium alpestre (H. flagellum).</title>
        <authorList>
            <person name="Buettner E."/>
            <person name="Kellner H."/>
        </authorList>
    </citation>
    <scope>NUCLEOTIDE SEQUENCE [LARGE SCALE GENOMIC DNA]</scope>
    <source>
        <strain evidence="5 6">DSM 108284</strain>
    </source>
</reference>
<dbReference type="Pfam" id="PF00266">
    <property type="entry name" value="Aminotran_5"/>
    <property type="match status" value="1"/>
</dbReference>
<feature type="domain" description="Aminotransferase class V" evidence="4">
    <location>
        <begin position="28"/>
        <end position="164"/>
    </location>
</feature>
<organism evidence="5 6">
    <name type="scientific">Hericium alpestre</name>
    <dbReference type="NCBI Taxonomy" id="135208"/>
    <lineage>
        <taxon>Eukaryota</taxon>
        <taxon>Fungi</taxon>
        <taxon>Dikarya</taxon>
        <taxon>Basidiomycota</taxon>
        <taxon>Agaricomycotina</taxon>
        <taxon>Agaricomycetes</taxon>
        <taxon>Russulales</taxon>
        <taxon>Hericiaceae</taxon>
        <taxon>Hericium</taxon>
    </lineage>
</organism>
<dbReference type="AlphaFoldDB" id="A0A4Y9ZPN6"/>